<keyword evidence="1" id="KW-0812">Transmembrane</keyword>
<dbReference type="RefSeq" id="WP_102171975.1">
    <property type="nucleotide sequence ID" value="NZ_NMQA01000066.1"/>
</dbReference>
<keyword evidence="1" id="KW-0472">Membrane</keyword>
<keyword evidence="1" id="KW-1133">Transmembrane helix</keyword>
<reference evidence="2 3" key="1">
    <citation type="submission" date="2017-07" db="EMBL/GenBank/DDBJ databases">
        <title>Genomes of Fischerella (Mastigocladus) sp. strains.</title>
        <authorList>
            <person name="Miller S.R."/>
        </authorList>
    </citation>
    <scope>NUCLEOTIDE SEQUENCE [LARGE SCALE GENOMIC DNA]</scope>
    <source>
        <strain evidence="2 3">CCMEE 5268</strain>
    </source>
</reference>
<organism evidence="2 3">
    <name type="scientific">Fischerella thermalis CCMEE 5268</name>
    <dbReference type="NCBI Taxonomy" id="2019662"/>
    <lineage>
        <taxon>Bacteria</taxon>
        <taxon>Bacillati</taxon>
        <taxon>Cyanobacteriota</taxon>
        <taxon>Cyanophyceae</taxon>
        <taxon>Nostocales</taxon>
        <taxon>Hapalosiphonaceae</taxon>
        <taxon>Fischerella</taxon>
    </lineage>
</organism>
<feature type="transmembrane region" description="Helical" evidence="1">
    <location>
        <begin position="37"/>
        <end position="57"/>
    </location>
</feature>
<protein>
    <submittedName>
        <fullName evidence="2">Uncharacterized protein</fullName>
    </submittedName>
</protein>
<comment type="caution">
    <text evidence="2">The sequence shown here is derived from an EMBL/GenBank/DDBJ whole genome shotgun (WGS) entry which is preliminary data.</text>
</comment>
<evidence type="ECO:0000313" key="2">
    <source>
        <dbReference type="EMBL" id="PLZ99613.1"/>
    </source>
</evidence>
<accession>A0A2N6KJ68</accession>
<dbReference type="EMBL" id="NMQA01000066">
    <property type="protein sequence ID" value="PLZ99613.1"/>
    <property type="molecule type" value="Genomic_DNA"/>
</dbReference>
<dbReference type="AlphaFoldDB" id="A0A2N6KJ68"/>
<evidence type="ECO:0000313" key="3">
    <source>
        <dbReference type="Proteomes" id="UP000235025"/>
    </source>
</evidence>
<sequence length="113" mass="13013">MLIAKAAKNIQAVSVTVPSATEKPNQGTSVKQTNENIGLFAVVFISSLILGFILGKYQSNRYKKQREQQMTQILKEFENLKNQQKMISNTEEQIGIERKKQIEMLERIWNKLE</sequence>
<gene>
    <name evidence="2" type="ORF">CEN50_06650</name>
</gene>
<proteinExistence type="predicted"/>
<name>A0A2N6KJ68_9CYAN</name>
<dbReference type="Proteomes" id="UP000235025">
    <property type="component" value="Unassembled WGS sequence"/>
</dbReference>
<evidence type="ECO:0000256" key="1">
    <source>
        <dbReference type="SAM" id="Phobius"/>
    </source>
</evidence>